<sequence length="90" mass="9815">MDIELHNPIVIDGEILPSPLEFPPAIPASPVRITCPCGKDGSDYAHGGIGDRVPFTCDEVRAIRRRVESGAAQPRRAVRRLFRRIAGGAR</sequence>
<evidence type="ECO:0000313" key="1">
    <source>
        <dbReference type="EMBL" id="MFD1516354.1"/>
    </source>
</evidence>
<proteinExistence type="predicted"/>
<dbReference type="EMBL" id="JBHUCO010000002">
    <property type="protein sequence ID" value="MFD1516354.1"/>
    <property type="molecule type" value="Genomic_DNA"/>
</dbReference>
<organism evidence="1 2">
    <name type="scientific">Pseudonocardia yunnanensis</name>
    <dbReference type="NCBI Taxonomy" id="58107"/>
    <lineage>
        <taxon>Bacteria</taxon>
        <taxon>Bacillati</taxon>
        <taxon>Actinomycetota</taxon>
        <taxon>Actinomycetes</taxon>
        <taxon>Pseudonocardiales</taxon>
        <taxon>Pseudonocardiaceae</taxon>
        <taxon>Pseudonocardia</taxon>
    </lineage>
</organism>
<evidence type="ECO:0000313" key="2">
    <source>
        <dbReference type="Proteomes" id="UP001597114"/>
    </source>
</evidence>
<dbReference type="Proteomes" id="UP001597114">
    <property type="component" value="Unassembled WGS sequence"/>
</dbReference>
<comment type="caution">
    <text evidence="1">The sequence shown here is derived from an EMBL/GenBank/DDBJ whole genome shotgun (WGS) entry which is preliminary data.</text>
</comment>
<reference evidence="2" key="1">
    <citation type="journal article" date="2019" name="Int. J. Syst. Evol. Microbiol.">
        <title>The Global Catalogue of Microorganisms (GCM) 10K type strain sequencing project: providing services to taxonomists for standard genome sequencing and annotation.</title>
        <authorList>
            <consortium name="The Broad Institute Genomics Platform"/>
            <consortium name="The Broad Institute Genome Sequencing Center for Infectious Disease"/>
            <person name="Wu L."/>
            <person name="Ma J."/>
        </authorList>
    </citation>
    <scope>NUCLEOTIDE SEQUENCE [LARGE SCALE GENOMIC DNA]</scope>
    <source>
        <strain evidence="2">CCM 7043</strain>
    </source>
</reference>
<dbReference type="RefSeq" id="WP_344723181.1">
    <property type="nucleotide sequence ID" value="NZ_BAAAUS010000017.1"/>
</dbReference>
<protein>
    <submittedName>
        <fullName evidence="1">Uncharacterized protein</fullName>
    </submittedName>
</protein>
<gene>
    <name evidence="1" type="ORF">ACFSJD_02580</name>
</gene>
<accession>A0ABW4EQL7</accession>
<name>A0ABW4EQL7_9PSEU</name>
<keyword evidence="2" id="KW-1185">Reference proteome</keyword>